<evidence type="ECO:0000259" key="8">
    <source>
        <dbReference type="Pfam" id="PF00133"/>
    </source>
</evidence>
<feature type="domain" description="Aminoacyl-tRNA synthetase class Ia" evidence="8">
    <location>
        <begin position="23"/>
        <end position="150"/>
    </location>
</feature>
<dbReference type="PROSITE" id="PS00178">
    <property type="entry name" value="AA_TRNA_LIGASE_I"/>
    <property type="match status" value="1"/>
</dbReference>
<evidence type="ECO:0000256" key="1">
    <source>
        <dbReference type="ARBA" id="ARBA00013169"/>
    </source>
</evidence>
<dbReference type="SUPFAM" id="SSF52374">
    <property type="entry name" value="Nucleotidylyl transferase"/>
    <property type="match status" value="1"/>
</dbReference>
<gene>
    <name evidence="9" type="ORF">S03H2_62047</name>
</gene>
<evidence type="ECO:0000256" key="6">
    <source>
        <dbReference type="ARBA" id="ARBA00023146"/>
    </source>
</evidence>
<dbReference type="InterPro" id="IPR014729">
    <property type="entry name" value="Rossmann-like_a/b/a_fold"/>
</dbReference>
<dbReference type="AlphaFoldDB" id="X1K2Z3"/>
<dbReference type="EMBL" id="BARU01040096">
    <property type="protein sequence ID" value="GAH88020.1"/>
    <property type="molecule type" value="Genomic_DNA"/>
</dbReference>
<dbReference type="Pfam" id="PF00133">
    <property type="entry name" value="tRNA-synt_1"/>
    <property type="match status" value="1"/>
</dbReference>
<dbReference type="InterPro" id="IPR002303">
    <property type="entry name" value="Valyl-tRNA_ligase"/>
</dbReference>
<organism evidence="9">
    <name type="scientific">marine sediment metagenome</name>
    <dbReference type="NCBI Taxonomy" id="412755"/>
    <lineage>
        <taxon>unclassified sequences</taxon>
        <taxon>metagenomes</taxon>
        <taxon>ecological metagenomes</taxon>
    </lineage>
</organism>
<dbReference type="PANTHER" id="PTHR11946:SF93">
    <property type="entry name" value="VALINE--TRNA LIGASE, CHLOROPLASTIC_MITOCHONDRIAL 2"/>
    <property type="match status" value="1"/>
</dbReference>
<proteinExistence type="predicted"/>
<keyword evidence="3" id="KW-0547">Nucleotide-binding</keyword>
<dbReference type="GO" id="GO:0004832">
    <property type="term" value="F:valine-tRNA ligase activity"/>
    <property type="evidence" value="ECO:0007669"/>
    <property type="project" value="UniProtKB-EC"/>
</dbReference>
<dbReference type="PANTHER" id="PTHR11946">
    <property type="entry name" value="VALYL-TRNA SYNTHETASES"/>
    <property type="match status" value="1"/>
</dbReference>
<dbReference type="EC" id="6.1.1.9" evidence="1"/>
<sequence length="150" mass="17491">MTQPQNIQYEMPKAYEPGKVESKWYKFWMEKGYFKPKIDPEKKPFVIIMSPPNVTGELHIGHALTATLEDIMTRWHRMKGDPTLWLPGIDHAGIAAQVVVEQLLAEEGLNRHQLGRDKFLERMYQWAKKCRGTIAEQHQRLGASCDWSRE</sequence>
<dbReference type="Gene3D" id="3.40.50.620">
    <property type="entry name" value="HUPs"/>
    <property type="match status" value="1"/>
</dbReference>
<feature type="non-terminal residue" evidence="9">
    <location>
        <position position="150"/>
    </location>
</feature>
<keyword evidence="4" id="KW-0067">ATP-binding</keyword>
<dbReference type="GO" id="GO:0005524">
    <property type="term" value="F:ATP binding"/>
    <property type="evidence" value="ECO:0007669"/>
    <property type="project" value="UniProtKB-KW"/>
</dbReference>
<dbReference type="GO" id="GO:0005829">
    <property type="term" value="C:cytosol"/>
    <property type="evidence" value="ECO:0007669"/>
    <property type="project" value="TreeGrafter"/>
</dbReference>
<dbReference type="GO" id="GO:0006438">
    <property type="term" value="P:valyl-tRNA aminoacylation"/>
    <property type="evidence" value="ECO:0007669"/>
    <property type="project" value="InterPro"/>
</dbReference>
<dbReference type="InterPro" id="IPR001412">
    <property type="entry name" value="aa-tRNA-synth_I_CS"/>
</dbReference>
<protein>
    <recommendedName>
        <fullName evidence="1">valine--tRNA ligase</fullName>
        <ecNumber evidence="1">6.1.1.9</ecNumber>
    </recommendedName>
    <alternativeName>
        <fullName evidence="7">Valyl-tRNA synthetase</fullName>
    </alternativeName>
</protein>
<evidence type="ECO:0000256" key="7">
    <source>
        <dbReference type="ARBA" id="ARBA00029936"/>
    </source>
</evidence>
<dbReference type="InterPro" id="IPR002300">
    <property type="entry name" value="aa-tRNA-synth_Ia"/>
</dbReference>
<evidence type="ECO:0000313" key="9">
    <source>
        <dbReference type="EMBL" id="GAH88020.1"/>
    </source>
</evidence>
<reference evidence="9" key="1">
    <citation type="journal article" date="2014" name="Front. Microbiol.">
        <title>High frequency of phylogenetically diverse reductive dehalogenase-homologous genes in deep subseafloor sedimentary metagenomes.</title>
        <authorList>
            <person name="Kawai M."/>
            <person name="Futagami T."/>
            <person name="Toyoda A."/>
            <person name="Takaki Y."/>
            <person name="Nishi S."/>
            <person name="Hori S."/>
            <person name="Arai W."/>
            <person name="Tsubouchi T."/>
            <person name="Morono Y."/>
            <person name="Uchiyama I."/>
            <person name="Ito T."/>
            <person name="Fujiyama A."/>
            <person name="Inagaki F."/>
            <person name="Takami H."/>
        </authorList>
    </citation>
    <scope>NUCLEOTIDE SEQUENCE</scope>
    <source>
        <strain evidence="9">Expedition CK06-06</strain>
    </source>
</reference>
<evidence type="ECO:0000256" key="3">
    <source>
        <dbReference type="ARBA" id="ARBA00022741"/>
    </source>
</evidence>
<evidence type="ECO:0000256" key="4">
    <source>
        <dbReference type="ARBA" id="ARBA00022840"/>
    </source>
</evidence>
<keyword evidence="6" id="KW-0030">Aminoacyl-tRNA synthetase</keyword>
<evidence type="ECO:0000256" key="5">
    <source>
        <dbReference type="ARBA" id="ARBA00022917"/>
    </source>
</evidence>
<keyword evidence="5" id="KW-0648">Protein biosynthesis</keyword>
<accession>X1K2Z3</accession>
<name>X1K2Z3_9ZZZZ</name>
<evidence type="ECO:0000256" key="2">
    <source>
        <dbReference type="ARBA" id="ARBA00022598"/>
    </source>
</evidence>
<comment type="caution">
    <text evidence="9">The sequence shown here is derived from an EMBL/GenBank/DDBJ whole genome shotgun (WGS) entry which is preliminary data.</text>
</comment>
<keyword evidence="2" id="KW-0436">Ligase</keyword>